<organism evidence="1">
    <name type="scientific">Streptomyces phage Geonosis</name>
    <dbReference type="NCBI Taxonomy" id="3158856"/>
    <lineage>
        <taxon>Viruses</taxon>
        <taxon>Duplodnaviria</taxon>
        <taxon>Heunggongvirae</taxon>
        <taxon>Uroviricota</taxon>
        <taxon>Caudoviricetes</taxon>
    </lineage>
</organism>
<evidence type="ECO:0000313" key="1">
    <source>
        <dbReference type="EMBL" id="XBM94979.1"/>
    </source>
</evidence>
<evidence type="ECO:0008006" key="2">
    <source>
        <dbReference type="Google" id="ProtNLM"/>
    </source>
</evidence>
<gene>
    <name evidence="1" type="ORF">Geonosis_00014</name>
</gene>
<protein>
    <recommendedName>
        <fullName evidence="2">Major capsid protein</fullName>
    </recommendedName>
</protein>
<proteinExistence type="predicted"/>
<reference evidence="1" key="1">
    <citation type="submission" date="2024-05" db="EMBL/GenBank/DDBJ databases">
        <title>Isolation and characterization of the new Streptomyces phages Kamino, Geonosis, Abafar and Scarif infecting a broad range of host species.</title>
        <authorList>
            <person name="Rackow B."/>
            <person name="Rolland C."/>
            <person name="Mohnen I."/>
            <person name="Wittmann J."/>
            <person name="Muesken M."/>
            <person name="Overmann J."/>
            <person name="Frunzke J."/>
        </authorList>
    </citation>
    <scope>NUCLEOTIDE SEQUENCE</scope>
</reference>
<name>A0AAU7GY12_9CAUD</name>
<sequence>MPNAGLRALVPPIASEPLPNGLLGGCVDVVTTTDMHELNGTDMISMSCAEANPWQDCPSADPDNILVPWVNPAAKLFDRPESCSFEPLTVYAGVECSTFGISFPEAQARAMDQLRMGEQRTLEAFFMQRGLAKMAMGNDLTPGFGAANVVAGIGQLETWLAENFGGEGVIHVPVGAASLLSLNRIVSFGSDESCPKTLAGNSVVIGSGYSANVGPYTAPQTPGLVAPEGEVWVYITPPVRVRRDTPSLAMTAEWQGVNTVTNDRRAVAESTFVAEVSCCTAAAVRIGLGACYCGPAF</sequence>
<accession>A0AAU7GY12</accession>
<dbReference type="EMBL" id="PP750866">
    <property type="protein sequence ID" value="XBM94979.1"/>
    <property type="molecule type" value="Genomic_DNA"/>
</dbReference>